<comment type="caution">
    <text evidence="1">The sequence shown here is derived from an EMBL/GenBank/DDBJ whole genome shotgun (WGS) entry which is preliminary data.</text>
</comment>
<sequence>MIPGPEAFEAAREPANRMNLGCPFRVDFPGEGFLCFEPMGRTLRPPVDDAWCGRDPLRCPACQASLQALRMMLLRRCA</sequence>
<reference evidence="1" key="1">
    <citation type="submission" date="2020-07" db="EMBL/GenBank/DDBJ databases">
        <title>Huge and variable diversity of episymbiotic CPR bacteria and DPANN archaea in groundwater ecosystems.</title>
        <authorList>
            <person name="He C.Y."/>
            <person name="Keren R."/>
            <person name="Whittaker M."/>
            <person name="Farag I.F."/>
            <person name="Doudna J."/>
            <person name="Cate J.H.D."/>
            <person name="Banfield J.F."/>
        </authorList>
    </citation>
    <scope>NUCLEOTIDE SEQUENCE</scope>
    <source>
        <strain evidence="1">NC_groundwater_763_Ag_S-0.2um_68_21</strain>
    </source>
</reference>
<gene>
    <name evidence="1" type="ORF">HYZ11_14115</name>
</gene>
<name>A0A932I2J5_UNCTE</name>
<proteinExistence type="predicted"/>
<accession>A0A932I2J5</accession>
<dbReference type="Proteomes" id="UP000782312">
    <property type="component" value="Unassembled WGS sequence"/>
</dbReference>
<evidence type="ECO:0000313" key="1">
    <source>
        <dbReference type="EMBL" id="MBI3128735.1"/>
    </source>
</evidence>
<protein>
    <submittedName>
        <fullName evidence="1">Uncharacterized protein</fullName>
    </submittedName>
</protein>
<evidence type="ECO:0000313" key="2">
    <source>
        <dbReference type="Proteomes" id="UP000782312"/>
    </source>
</evidence>
<dbReference type="EMBL" id="JACPUR010000035">
    <property type="protein sequence ID" value="MBI3128735.1"/>
    <property type="molecule type" value="Genomic_DNA"/>
</dbReference>
<dbReference type="AlphaFoldDB" id="A0A932I2J5"/>
<organism evidence="1 2">
    <name type="scientific">Tectimicrobiota bacterium</name>
    <dbReference type="NCBI Taxonomy" id="2528274"/>
    <lineage>
        <taxon>Bacteria</taxon>
        <taxon>Pseudomonadati</taxon>
        <taxon>Nitrospinota/Tectimicrobiota group</taxon>
        <taxon>Candidatus Tectimicrobiota</taxon>
    </lineage>
</organism>